<protein>
    <submittedName>
        <fullName evidence="2">Uncharacterized protein</fullName>
    </submittedName>
</protein>
<accession>A0ABZ2KSH5</accession>
<evidence type="ECO:0000313" key="3">
    <source>
        <dbReference type="Proteomes" id="UP001379533"/>
    </source>
</evidence>
<evidence type="ECO:0000313" key="2">
    <source>
        <dbReference type="EMBL" id="WXA99995.1"/>
    </source>
</evidence>
<sequence>MLRFVFSTLRGSRLVLVPLAFVAGGVFGVFGTVAGCSSSSDDAGPLGPKPDSGVALDGGGGSSDASSACAPASVNDFEPNWERPPAWYRGACTRDELNTFNSVCEVNTAAKYYSKACEEFRNSAEHAKCSTCIFETPTPKEQAALLETSLEHRLPNVAACIANATNDFTASGCAAKYQALVQCEIKACTANCPLSPLGDDDFRACTLRAAGGPCKAYQEKVAPCIAADAGPSFRICIDNKSEFQIVEILCGQRLNDGG</sequence>
<dbReference type="RefSeq" id="WP_394850638.1">
    <property type="nucleotide sequence ID" value="NZ_CP089982.1"/>
</dbReference>
<feature type="region of interest" description="Disordered" evidence="1">
    <location>
        <begin position="41"/>
        <end position="71"/>
    </location>
</feature>
<dbReference type="EMBL" id="CP089982">
    <property type="protein sequence ID" value="WXA99995.1"/>
    <property type="molecule type" value="Genomic_DNA"/>
</dbReference>
<name>A0ABZ2KSH5_9BACT</name>
<evidence type="ECO:0000256" key="1">
    <source>
        <dbReference type="SAM" id="MobiDB-lite"/>
    </source>
</evidence>
<keyword evidence="3" id="KW-1185">Reference proteome</keyword>
<reference evidence="2 3" key="1">
    <citation type="submission" date="2021-12" db="EMBL/GenBank/DDBJ databases">
        <title>Discovery of the Pendulisporaceae a myxobacterial family with distinct sporulation behavior and unique specialized metabolism.</title>
        <authorList>
            <person name="Garcia R."/>
            <person name="Popoff A."/>
            <person name="Bader C.D."/>
            <person name="Loehr J."/>
            <person name="Walesch S."/>
            <person name="Walt C."/>
            <person name="Boldt J."/>
            <person name="Bunk B."/>
            <person name="Haeckl F.J.F.P.J."/>
            <person name="Gunesch A.P."/>
            <person name="Birkelbach J."/>
            <person name="Nuebel U."/>
            <person name="Pietschmann T."/>
            <person name="Bach T."/>
            <person name="Mueller R."/>
        </authorList>
    </citation>
    <scope>NUCLEOTIDE SEQUENCE [LARGE SCALE GENOMIC DNA]</scope>
    <source>
        <strain evidence="2 3">MSr12523</strain>
    </source>
</reference>
<proteinExistence type="predicted"/>
<organism evidence="2 3">
    <name type="scientific">Pendulispora brunnea</name>
    <dbReference type="NCBI Taxonomy" id="2905690"/>
    <lineage>
        <taxon>Bacteria</taxon>
        <taxon>Pseudomonadati</taxon>
        <taxon>Myxococcota</taxon>
        <taxon>Myxococcia</taxon>
        <taxon>Myxococcales</taxon>
        <taxon>Sorangiineae</taxon>
        <taxon>Pendulisporaceae</taxon>
        <taxon>Pendulispora</taxon>
    </lineage>
</organism>
<gene>
    <name evidence="2" type="ORF">LZC95_24670</name>
</gene>
<dbReference type="Proteomes" id="UP001379533">
    <property type="component" value="Chromosome"/>
</dbReference>